<dbReference type="AlphaFoldDB" id="A0A6A6ZRP2"/>
<feature type="region of interest" description="Disordered" evidence="1">
    <location>
        <begin position="1"/>
        <end position="31"/>
    </location>
</feature>
<dbReference type="Proteomes" id="UP000799424">
    <property type="component" value="Unassembled WGS sequence"/>
</dbReference>
<evidence type="ECO:0000256" key="1">
    <source>
        <dbReference type="SAM" id="MobiDB-lite"/>
    </source>
</evidence>
<feature type="region of interest" description="Disordered" evidence="1">
    <location>
        <begin position="319"/>
        <end position="352"/>
    </location>
</feature>
<gene>
    <name evidence="2" type="ORF">CC86DRAFT_422053</name>
</gene>
<proteinExistence type="predicted"/>
<reference evidence="2" key="1">
    <citation type="journal article" date="2020" name="Stud. Mycol.">
        <title>101 Dothideomycetes genomes: a test case for predicting lifestyles and emergence of pathogens.</title>
        <authorList>
            <person name="Haridas S."/>
            <person name="Albert R."/>
            <person name="Binder M."/>
            <person name="Bloem J."/>
            <person name="Labutti K."/>
            <person name="Salamov A."/>
            <person name="Andreopoulos B."/>
            <person name="Baker S."/>
            <person name="Barry K."/>
            <person name="Bills G."/>
            <person name="Bluhm B."/>
            <person name="Cannon C."/>
            <person name="Castanera R."/>
            <person name="Culley D."/>
            <person name="Daum C."/>
            <person name="Ezra D."/>
            <person name="Gonzalez J."/>
            <person name="Henrissat B."/>
            <person name="Kuo A."/>
            <person name="Liang C."/>
            <person name="Lipzen A."/>
            <person name="Lutzoni F."/>
            <person name="Magnuson J."/>
            <person name="Mondo S."/>
            <person name="Nolan M."/>
            <person name="Ohm R."/>
            <person name="Pangilinan J."/>
            <person name="Park H.-J."/>
            <person name="Ramirez L."/>
            <person name="Alfaro M."/>
            <person name="Sun H."/>
            <person name="Tritt A."/>
            <person name="Yoshinaga Y."/>
            <person name="Zwiers L.-H."/>
            <person name="Turgeon B."/>
            <person name="Goodwin S."/>
            <person name="Spatafora J."/>
            <person name="Crous P."/>
            <person name="Grigoriev I."/>
        </authorList>
    </citation>
    <scope>NUCLEOTIDE SEQUENCE</scope>
    <source>
        <strain evidence="2">CBS 113818</strain>
    </source>
</reference>
<keyword evidence="3" id="KW-1185">Reference proteome</keyword>
<evidence type="ECO:0000313" key="3">
    <source>
        <dbReference type="Proteomes" id="UP000799424"/>
    </source>
</evidence>
<sequence>MSSTTKPSGFKESAPAACANQSTAKKVKVAPGGQVKQLAATLIANKASTSSQSTAGSKAQGIATPKQKVIAKETATASLQRMKEEALVTLKRRKSLYDVLHYIVAVNKPSVEGEEKNPLEKSIAILVGEIKAMTEDISKLKLFGRGFALDKISNLDAQAIVALASWGSNEGKASKPNKQKRRISSQTRTPTRRPLSRNLAQQTSPHLPLNTSAPLPEPRPTSSAEDENLFTNEDTNNTPSIKESRATKLPPAPPQPQRASSSSLPKLPPKPRPTSSAFMKPKRPTGPISRPVRAIQVDKAKNKTTEIIDAGVALEAQQRGTAAEKKQKNNGGFFAKGADNKHNSRMKTNDDGYLIFRKKARETVVGEKRKRGDGLEKPRKRVAVEGRSFAPLRTRRALFMAEAMDVDDVAVRPAAASSLAL</sequence>
<feature type="region of interest" description="Disordered" evidence="1">
    <location>
        <begin position="169"/>
        <end position="297"/>
    </location>
</feature>
<feature type="compositionally biased region" description="Basic and acidic residues" evidence="1">
    <location>
        <begin position="338"/>
        <end position="350"/>
    </location>
</feature>
<dbReference type="EMBL" id="MU006232">
    <property type="protein sequence ID" value="KAF2823279.1"/>
    <property type="molecule type" value="Genomic_DNA"/>
</dbReference>
<evidence type="ECO:0000313" key="2">
    <source>
        <dbReference type="EMBL" id="KAF2823279.1"/>
    </source>
</evidence>
<feature type="compositionally biased region" description="Polar residues" evidence="1">
    <location>
        <begin position="229"/>
        <end position="241"/>
    </location>
</feature>
<dbReference type="OrthoDB" id="10373361at2759"/>
<name>A0A6A6ZRP2_9PLEO</name>
<organism evidence="2 3">
    <name type="scientific">Ophiobolus disseminans</name>
    <dbReference type="NCBI Taxonomy" id="1469910"/>
    <lineage>
        <taxon>Eukaryota</taxon>
        <taxon>Fungi</taxon>
        <taxon>Dikarya</taxon>
        <taxon>Ascomycota</taxon>
        <taxon>Pezizomycotina</taxon>
        <taxon>Dothideomycetes</taxon>
        <taxon>Pleosporomycetidae</taxon>
        <taxon>Pleosporales</taxon>
        <taxon>Pleosporineae</taxon>
        <taxon>Phaeosphaeriaceae</taxon>
        <taxon>Ophiobolus</taxon>
    </lineage>
</organism>
<accession>A0A6A6ZRP2</accession>
<protein>
    <submittedName>
        <fullName evidence="2">Uncharacterized protein</fullName>
    </submittedName>
</protein>
<feature type="compositionally biased region" description="Polar residues" evidence="1">
    <location>
        <begin position="198"/>
        <end position="213"/>
    </location>
</feature>